<name>A0AAW1RW57_9CHLO</name>
<comment type="caution">
    <text evidence="2">The sequence shown here is derived from an EMBL/GenBank/DDBJ whole genome shotgun (WGS) entry which is preliminary data.</text>
</comment>
<evidence type="ECO:0000313" key="2">
    <source>
        <dbReference type="EMBL" id="KAK9837572.1"/>
    </source>
</evidence>
<reference evidence="2 3" key="1">
    <citation type="journal article" date="2024" name="Nat. Commun.">
        <title>Phylogenomics reveals the evolutionary origins of lichenization in chlorophyte algae.</title>
        <authorList>
            <person name="Puginier C."/>
            <person name="Libourel C."/>
            <person name="Otte J."/>
            <person name="Skaloud P."/>
            <person name="Haon M."/>
            <person name="Grisel S."/>
            <person name="Petersen M."/>
            <person name="Berrin J.G."/>
            <person name="Delaux P.M."/>
            <person name="Dal Grande F."/>
            <person name="Keller J."/>
        </authorList>
    </citation>
    <scope>NUCLEOTIDE SEQUENCE [LARGE SCALE GENOMIC DNA]</scope>
    <source>
        <strain evidence="2 3">SAG 2145</strain>
    </source>
</reference>
<dbReference type="Proteomes" id="UP001438707">
    <property type="component" value="Unassembled WGS sequence"/>
</dbReference>
<feature type="compositionally biased region" description="Basic and acidic residues" evidence="1">
    <location>
        <begin position="111"/>
        <end position="130"/>
    </location>
</feature>
<feature type="region of interest" description="Disordered" evidence="1">
    <location>
        <begin position="63"/>
        <end position="82"/>
    </location>
</feature>
<gene>
    <name evidence="2" type="ORF">WJX74_000605</name>
</gene>
<organism evidence="2 3">
    <name type="scientific">Apatococcus lobatus</name>
    <dbReference type="NCBI Taxonomy" id="904363"/>
    <lineage>
        <taxon>Eukaryota</taxon>
        <taxon>Viridiplantae</taxon>
        <taxon>Chlorophyta</taxon>
        <taxon>core chlorophytes</taxon>
        <taxon>Trebouxiophyceae</taxon>
        <taxon>Chlorellales</taxon>
        <taxon>Chlorellaceae</taxon>
        <taxon>Apatococcus</taxon>
    </lineage>
</organism>
<proteinExistence type="predicted"/>
<protein>
    <submittedName>
        <fullName evidence="2">Uncharacterized protein</fullName>
    </submittedName>
</protein>
<accession>A0AAW1RW57</accession>
<evidence type="ECO:0000313" key="3">
    <source>
        <dbReference type="Proteomes" id="UP001438707"/>
    </source>
</evidence>
<evidence type="ECO:0000256" key="1">
    <source>
        <dbReference type="SAM" id="MobiDB-lite"/>
    </source>
</evidence>
<dbReference type="AlphaFoldDB" id="A0AAW1RW57"/>
<keyword evidence="3" id="KW-1185">Reference proteome</keyword>
<feature type="compositionally biased region" description="Basic and acidic residues" evidence="1">
    <location>
        <begin position="139"/>
        <end position="150"/>
    </location>
</feature>
<feature type="region of interest" description="Disordered" evidence="1">
    <location>
        <begin position="90"/>
        <end position="150"/>
    </location>
</feature>
<sequence>MVATISATQLRPVCSTQQAVRAVPRTNATAQTGKQNVLSKLSLLGAAAAATLTLASPALAGQADFGGVLPKDTPKDDVSQQKLLGITVGDTKGADYKANKEGPAGSIFAGDRSKEGQVKPSKAEKKDRLGEFQQSLQDSGDKNEPAEFQS</sequence>
<dbReference type="EMBL" id="JALJOS010000006">
    <property type="protein sequence ID" value="KAK9837572.1"/>
    <property type="molecule type" value="Genomic_DNA"/>
</dbReference>